<name>A0A1I0P025_9EURY</name>
<dbReference type="Pfam" id="PF08352">
    <property type="entry name" value="oligo_HPY"/>
    <property type="match status" value="1"/>
</dbReference>
<dbReference type="PANTHER" id="PTHR43776:SF7">
    <property type="entry name" value="D,D-DIPEPTIDE TRANSPORT ATP-BINDING PROTEIN DDPF-RELATED"/>
    <property type="match status" value="1"/>
</dbReference>
<evidence type="ECO:0000256" key="3">
    <source>
        <dbReference type="ARBA" id="ARBA00022741"/>
    </source>
</evidence>
<reference evidence="7 8" key="1">
    <citation type="submission" date="2016-10" db="EMBL/GenBank/DDBJ databases">
        <authorList>
            <person name="de Groot N.N."/>
        </authorList>
    </citation>
    <scope>NUCLEOTIDE SEQUENCE [LARGE SCALE GENOMIC DNA]</scope>
    <source>
        <strain evidence="7 8">CGMCC 1.5337</strain>
    </source>
</reference>
<dbReference type="FunFam" id="3.40.50.300:FF:000016">
    <property type="entry name" value="Oligopeptide ABC transporter ATP-binding component"/>
    <property type="match status" value="1"/>
</dbReference>
<dbReference type="InterPro" id="IPR013563">
    <property type="entry name" value="Oligopep_ABC_C"/>
</dbReference>
<dbReference type="NCBIfam" id="TIGR01727">
    <property type="entry name" value="oligo_HPY"/>
    <property type="match status" value="1"/>
</dbReference>
<gene>
    <name evidence="7" type="ORF">SAMN04487945_1289</name>
</gene>
<dbReference type="GO" id="GO:0015833">
    <property type="term" value="P:peptide transport"/>
    <property type="evidence" value="ECO:0007669"/>
    <property type="project" value="InterPro"/>
</dbReference>
<dbReference type="GO" id="GO:0016887">
    <property type="term" value="F:ATP hydrolysis activity"/>
    <property type="evidence" value="ECO:0007669"/>
    <property type="project" value="InterPro"/>
</dbReference>
<dbReference type="EMBL" id="FOJA01000001">
    <property type="protein sequence ID" value="SEW07514.1"/>
    <property type="molecule type" value="Genomic_DNA"/>
</dbReference>
<evidence type="ECO:0000313" key="7">
    <source>
        <dbReference type="EMBL" id="SEW07514.1"/>
    </source>
</evidence>
<feature type="domain" description="ABC transporter" evidence="6">
    <location>
        <begin position="33"/>
        <end position="272"/>
    </location>
</feature>
<accession>A0A1I0P025</accession>
<dbReference type="RefSeq" id="WP_089668530.1">
    <property type="nucleotide sequence ID" value="NZ_FOJA01000001.1"/>
</dbReference>
<keyword evidence="4 7" id="KW-0067">ATP-binding</keyword>
<dbReference type="STRING" id="355548.SAMN04487945_1289"/>
<dbReference type="PROSITE" id="PS00211">
    <property type="entry name" value="ABC_TRANSPORTER_1"/>
    <property type="match status" value="1"/>
</dbReference>
<dbReference type="InterPro" id="IPR027417">
    <property type="entry name" value="P-loop_NTPase"/>
</dbReference>
<dbReference type="InterPro" id="IPR003439">
    <property type="entry name" value="ABC_transporter-like_ATP-bd"/>
</dbReference>
<feature type="compositionally biased region" description="Basic and acidic residues" evidence="5">
    <location>
        <begin position="1"/>
        <end position="14"/>
    </location>
</feature>
<sequence>MTDHAHDDSEHGADSGESDAILSVRNLEKHYPVRSGLLRRVTGHVKAVDGVSFDVREGETVGLVGESGCGKSTTATSLLRLEEPTGGEVYFDGEDITEYDGSAEQAFRRRAQMVFQDPNSAFDPRMTVGESVAEPLGIHGLRDQQRQQRIVEDILERVGLAASDADRYPHEFSGGQKQRIALARALVLNPDLLVADEPVSALDVSVQAEILSLLDDLQRELGLSMLLISHDLGVVRQVCDRVGVMYLGELVEMAPTEELFANPQHPYTEALLASIPNPNPRQRGGAVELTGDVPDPSSPPSGCSFHPRCPRVVPPEGYDFPQDSFREVLDFRLAVETGDVDDDLATAAEVRDDYDLPPELPDGDADAVLSAVIEDVLAGDTAAAAERLGDAFGTVCERDAPPLSETDAGHPAACHLHGVASEYAPPELAGDD</sequence>
<dbReference type="CDD" id="cd03257">
    <property type="entry name" value="ABC_NikE_OppD_transporters"/>
    <property type="match status" value="1"/>
</dbReference>
<keyword evidence="8" id="KW-1185">Reference proteome</keyword>
<dbReference type="InterPro" id="IPR017871">
    <property type="entry name" value="ABC_transporter-like_CS"/>
</dbReference>
<dbReference type="PANTHER" id="PTHR43776">
    <property type="entry name" value="TRANSPORT ATP-BINDING PROTEIN"/>
    <property type="match status" value="1"/>
</dbReference>
<dbReference type="Gene3D" id="3.40.50.300">
    <property type="entry name" value="P-loop containing nucleotide triphosphate hydrolases"/>
    <property type="match status" value="1"/>
</dbReference>
<evidence type="ECO:0000313" key="8">
    <source>
        <dbReference type="Proteomes" id="UP000198518"/>
    </source>
</evidence>
<proteinExistence type="inferred from homology"/>
<dbReference type="SMART" id="SM00382">
    <property type="entry name" value="AAA"/>
    <property type="match status" value="1"/>
</dbReference>
<evidence type="ECO:0000256" key="4">
    <source>
        <dbReference type="ARBA" id="ARBA00022840"/>
    </source>
</evidence>
<evidence type="ECO:0000256" key="1">
    <source>
        <dbReference type="ARBA" id="ARBA00005417"/>
    </source>
</evidence>
<dbReference type="GO" id="GO:0055085">
    <property type="term" value="P:transmembrane transport"/>
    <property type="evidence" value="ECO:0007669"/>
    <property type="project" value="UniProtKB-ARBA"/>
</dbReference>
<dbReference type="SUPFAM" id="SSF52540">
    <property type="entry name" value="P-loop containing nucleoside triphosphate hydrolases"/>
    <property type="match status" value="1"/>
</dbReference>
<keyword evidence="3" id="KW-0547">Nucleotide-binding</keyword>
<evidence type="ECO:0000256" key="5">
    <source>
        <dbReference type="SAM" id="MobiDB-lite"/>
    </source>
</evidence>
<dbReference type="OrthoDB" id="18209at2157"/>
<evidence type="ECO:0000259" key="6">
    <source>
        <dbReference type="PROSITE" id="PS50893"/>
    </source>
</evidence>
<comment type="similarity">
    <text evidence="1">Belongs to the ABC transporter superfamily.</text>
</comment>
<evidence type="ECO:0000256" key="2">
    <source>
        <dbReference type="ARBA" id="ARBA00022448"/>
    </source>
</evidence>
<keyword evidence="2" id="KW-0813">Transport</keyword>
<protein>
    <submittedName>
        <fullName evidence="7">Peptide/nickel transport system ATP-binding protein</fullName>
    </submittedName>
</protein>
<organism evidence="7 8">
    <name type="scientific">Halobacterium jilantaiense</name>
    <dbReference type="NCBI Taxonomy" id="355548"/>
    <lineage>
        <taxon>Archaea</taxon>
        <taxon>Methanobacteriati</taxon>
        <taxon>Methanobacteriota</taxon>
        <taxon>Stenosarchaea group</taxon>
        <taxon>Halobacteria</taxon>
        <taxon>Halobacteriales</taxon>
        <taxon>Halobacteriaceae</taxon>
        <taxon>Halobacterium</taxon>
    </lineage>
</organism>
<dbReference type="InterPro" id="IPR003593">
    <property type="entry name" value="AAA+_ATPase"/>
</dbReference>
<dbReference type="Proteomes" id="UP000198518">
    <property type="component" value="Unassembled WGS sequence"/>
</dbReference>
<dbReference type="AlphaFoldDB" id="A0A1I0P025"/>
<dbReference type="InterPro" id="IPR050319">
    <property type="entry name" value="ABC_transp_ATP-bind"/>
</dbReference>
<dbReference type="GO" id="GO:0005524">
    <property type="term" value="F:ATP binding"/>
    <property type="evidence" value="ECO:0007669"/>
    <property type="project" value="UniProtKB-KW"/>
</dbReference>
<dbReference type="Pfam" id="PF00005">
    <property type="entry name" value="ABC_tran"/>
    <property type="match status" value="1"/>
</dbReference>
<feature type="region of interest" description="Disordered" evidence="5">
    <location>
        <begin position="1"/>
        <end position="20"/>
    </location>
</feature>
<dbReference type="PROSITE" id="PS50893">
    <property type="entry name" value="ABC_TRANSPORTER_2"/>
    <property type="match status" value="1"/>
</dbReference>